<proteinExistence type="inferred from homology"/>
<dbReference type="SUPFAM" id="SSF56176">
    <property type="entry name" value="FAD-binding/transporter-associated domain-like"/>
    <property type="match status" value="1"/>
</dbReference>
<dbReference type="Pfam" id="PF01565">
    <property type="entry name" value="FAD_binding_4"/>
    <property type="match status" value="1"/>
</dbReference>
<dbReference type="PANTHER" id="PTHR42973:SF39">
    <property type="entry name" value="FAD-BINDING PCMH-TYPE DOMAIN-CONTAINING PROTEIN"/>
    <property type="match status" value="1"/>
</dbReference>
<dbReference type="AlphaFoldDB" id="A0A343JCB2"/>
<gene>
    <name evidence="7" type="ORF">BEN51_06650</name>
</gene>
<dbReference type="RefSeq" id="WP_119865308.1">
    <property type="nucleotide sequence ID" value="NZ_CP016786.1"/>
</dbReference>
<evidence type="ECO:0000313" key="7">
    <source>
        <dbReference type="EMBL" id="ASW43170.1"/>
    </source>
</evidence>
<dbReference type="InterPro" id="IPR016169">
    <property type="entry name" value="FAD-bd_PCMH_sub2"/>
</dbReference>
<dbReference type="InterPro" id="IPR006094">
    <property type="entry name" value="Oxid_FAD_bind_N"/>
</dbReference>
<dbReference type="OrthoDB" id="545125at2"/>
<name>A0A343JCB2_9CLOT</name>
<dbReference type="PROSITE" id="PS51387">
    <property type="entry name" value="FAD_PCMH"/>
    <property type="match status" value="1"/>
</dbReference>
<reference evidence="7 8" key="1">
    <citation type="submission" date="2016-08" db="EMBL/GenBank/DDBJ databases">
        <title>Complete Genome Sequence Of The Indigo Reducing Clostridium isatidis DSM15098.</title>
        <authorList>
            <person name="Little G.T."/>
            <person name="Minton N.P."/>
        </authorList>
    </citation>
    <scope>NUCLEOTIDE SEQUENCE [LARGE SCALE GENOMIC DNA]</scope>
    <source>
        <strain evidence="7 8">DSM 15098</strain>
    </source>
</reference>
<dbReference type="Proteomes" id="UP000264883">
    <property type="component" value="Chromosome"/>
</dbReference>
<protein>
    <submittedName>
        <fullName evidence="7">FAD-linked oxidase</fullName>
    </submittedName>
</protein>
<comment type="cofactor">
    <cofactor evidence="1">
        <name>FAD</name>
        <dbReference type="ChEBI" id="CHEBI:57692"/>
    </cofactor>
</comment>
<evidence type="ECO:0000256" key="4">
    <source>
        <dbReference type="ARBA" id="ARBA00022827"/>
    </source>
</evidence>
<dbReference type="PANTHER" id="PTHR42973">
    <property type="entry name" value="BINDING OXIDOREDUCTASE, PUTATIVE (AFU_ORTHOLOGUE AFUA_1G17690)-RELATED"/>
    <property type="match status" value="1"/>
</dbReference>
<dbReference type="InterPro" id="IPR050416">
    <property type="entry name" value="FAD-linked_Oxidoreductase"/>
</dbReference>
<feature type="domain" description="FAD-binding PCMH-type" evidence="6">
    <location>
        <begin position="32"/>
        <end position="203"/>
    </location>
</feature>
<evidence type="ECO:0000256" key="5">
    <source>
        <dbReference type="ARBA" id="ARBA00023002"/>
    </source>
</evidence>
<accession>A0A343JCB2</accession>
<dbReference type="InterPro" id="IPR012951">
    <property type="entry name" value="BBE"/>
</dbReference>
<sequence length="462" mass="52848">MMNINFDEISGEVITRSNKKYDEAKLSWNRAIDVNPLIIINCYNEIDVINAIKFVKKNYLEFRIRSGRHSYEGYSTGENLVVIDVSNLKEISIDEDKGIVKLGGGVRNREAYEALGAKGYPFPGGGCPTVGVAGLILGGGWGYSSRYLGLACDSLLEIEMIDYKGNKLILNENINRDLFWACRGAGGGNYGVVVSLTLKLPEKVDMGTLIRINYKNINEEDAVKILENLQNLYRNLDYKMNLKTSLYNSKEDGIGIKLIGLFYGEDSEARKILKSITEVSEKIEADFDYMTILECNRWIQDSHPEYESYKSGGRFLYKELDAKNIRSLLDIIKERAKGSYYTAITLYGLGGKVKEISKAQTAFYYRDAKFILGFQTVWEDNKYKNNNKDWFLARYNIITELTEGAFVNFPLHELKNYEEEYFGANFKRLKEIKEKYDPNNFFIFPQVINGTNELLSDNTNKR</sequence>
<keyword evidence="5" id="KW-0560">Oxidoreductase</keyword>
<organism evidence="7 8">
    <name type="scientific">Clostridium isatidis</name>
    <dbReference type="NCBI Taxonomy" id="182773"/>
    <lineage>
        <taxon>Bacteria</taxon>
        <taxon>Bacillati</taxon>
        <taxon>Bacillota</taxon>
        <taxon>Clostridia</taxon>
        <taxon>Eubacteriales</taxon>
        <taxon>Clostridiaceae</taxon>
        <taxon>Clostridium</taxon>
    </lineage>
</organism>
<dbReference type="InterPro" id="IPR036318">
    <property type="entry name" value="FAD-bd_PCMH-like_sf"/>
</dbReference>
<evidence type="ECO:0000256" key="1">
    <source>
        <dbReference type="ARBA" id="ARBA00001974"/>
    </source>
</evidence>
<dbReference type="Gene3D" id="3.40.462.20">
    <property type="match status" value="1"/>
</dbReference>
<keyword evidence="8" id="KW-1185">Reference proteome</keyword>
<keyword evidence="3" id="KW-0285">Flavoprotein</keyword>
<dbReference type="GO" id="GO:0016491">
    <property type="term" value="F:oxidoreductase activity"/>
    <property type="evidence" value="ECO:0007669"/>
    <property type="project" value="UniProtKB-KW"/>
</dbReference>
<dbReference type="InterPro" id="IPR016166">
    <property type="entry name" value="FAD-bd_PCMH"/>
</dbReference>
<dbReference type="Gene3D" id="3.30.465.10">
    <property type="match status" value="1"/>
</dbReference>
<evidence type="ECO:0000256" key="2">
    <source>
        <dbReference type="ARBA" id="ARBA00005466"/>
    </source>
</evidence>
<evidence type="ECO:0000259" key="6">
    <source>
        <dbReference type="PROSITE" id="PS51387"/>
    </source>
</evidence>
<keyword evidence="4" id="KW-0274">FAD</keyword>
<dbReference type="Pfam" id="PF08031">
    <property type="entry name" value="BBE"/>
    <property type="match status" value="1"/>
</dbReference>
<dbReference type="KEGG" id="cia:BEN51_06650"/>
<dbReference type="GO" id="GO:0071949">
    <property type="term" value="F:FAD binding"/>
    <property type="evidence" value="ECO:0007669"/>
    <property type="project" value="InterPro"/>
</dbReference>
<dbReference type="EMBL" id="CP016786">
    <property type="protein sequence ID" value="ASW43170.1"/>
    <property type="molecule type" value="Genomic_DNA"/>
</dbReference>
<comment type="similarity">
    <text evidence="2">Belongs to the oxygen-dependent FAD-linked oxidoreductase family.</text>
</comment>
<evidence type="ECO:0000313" key="8">
    <source>
        <dbReference type="Proteomes" id="UP000264883"/>
    </source>
</evidence>
<evidence type="ECO:0000256" key="3">
    <source>
        <dbReference type="ARBA" id="ARBA00022630"/>
    </source>
</evidence>